<keyword evidence="2" id="KW-1185">Reference proteome</keyword>
<gene>
    <name evidence="1" type="ORF">MUCCIDRAFT_155113</name>
</gene>
<dbReference type="OrthoDB" id="2231392at2759"/>
<name>A0A168QFI1_MUCCL</name>
<dbReference type="EMBL" id="AMYB01000001">
    <property type="protein sequence ID" value="OAD09166.1"/>
    <property type="molecule type" value="Genomic_DNA"/>
</dbReference>
<dbReference type="VEuPathDB" id="FungiDB:MUCCIDRAFT_155113"/>
<organism evidence="1 2">
    <name type="scientific">Mucor lusitanicus CBS 277.49</name>
    <dbReference type="NCBI Taxonomy" id="747725"/>
    <lineage>
        <taxon>Eukaryota</taxon>
        <taxon>Fungi</taxon>
        <taxon>Fungi incertae sedis</taxon>
        <taxon>Mucoromycota</taxon>
        <taxon>Mucoromycotina</taxon>
        <taxon>Mucoromycetes</taxon>
        <taxon>Mucorales</taxon>
        <taxon>Mucorineae</taxon>
        <taxon>Mucoraceae</taxon>
        <taxon>Mucor</taxon>
    </lineage>
</organism>
<evidence type="ECO:0000313" key="2">
    <source>
        <dbReference type="Proteomes" id="UP000077051"/>
    </source>
</evidence>
<evidence type="ECO:0000313" key="1">
    <source>
        <dbReference type="EMBL" id="OAD09166.1"/>
    </source>
</evidence>
<sequence length="325" mass="37519">MAYHQHIKQELPRLLNNTSVHYSDNCIELSQDQAASVHLRHQVAYDLYALTGLLDRDCWEIITDILFAQHSRTMYSIIKQISSTYRTAMLPFLTAASPIDKQLLVKMAHEMEINLILHKAQICPEFVVRLEQFHIDIINVESRTTWIVSTSTVDCLAVHDHISELIELIDDPAIFVDPVDIQHEFLLTLNTVSDGSEFTDSFIHMAYSFYYNGGTTRTTTPTFNLPLESWGGPKASLSARQITLEMLIAQFVKTSTSINGILYLVRQDERCYCCITRFPNERFFICVLDPDGRISMPPFDYDMLLTYQKRKTSYFIDRWGQQLLN</sequence>
<protein>
    <submittedName>
        <fullName evidence="1">Uncharacterized protein</fullName>
    </submittedName>
</protein>
<dbReference type="AlphaFoldDB" id="A0A168QFI1"/>
<comment type="caution">
    <text evidence="1">The sequence shown here is derived from an EMBL/GenBank/DDBJ whole genome shotgun (WGS) entry which is preliminary data.</text>
</comment>
<reference evidence="1 2" key="1">
    <citation type="submission" date="2015-06" db="EMBL/GenBank/DDBJ databases">
        <title>Expansion of signal transduction pathways in fungi by whole-genome duplication.</title>
        <authorList>
            <consortium name="DOE Joint Genome Institute"/>
            <person name="Corrochano L.M."/>
            <person name="Kuo A."/>
            <person name="Marcet-Houben M."/>
            <person name="Polaino S."/>
            <person name="Salamov A."/>
            <person name="Villalobos J.M."/>
            <person name="Alvarez M.I."/>
            <person name="Avalos J."/>
            <person name="Benito E.P."/>
            <person name="Benoit I."/>
            <person name="Burger G."/>
            <person name="Camino L.P."/>
            <person name="Canovas D."/>
            <person name="Cerda-Olmedo E."/>
            <person name="Cheng J.-F."/>
            <person name="Dominguez A."/>
            <person name="Elias M."/>
            <person name="Eslava A.P."/>
            <person name="Glaser F."/>
            <person name="Grimwood J."/>
            <person name="Gutierrez G."/>
            <person name="Heitman J."/>
            <person name="Henrissat B."/>
            <person name="Iturriaga E.A."/>
            <person name="Lang B.F."/>
            <person name="Lavin J.L."/>
            <person name="Lee S."/>
            <person name="Li W."/>
            <person name="Lindquist E."/>
            <person name="Lopez-Garcia S."/>
            <person name="Luque E.M."/>
            <person name="Marcos A.T."/>
            <person name="Martin J."/>
            <person name="Mccluskey K."/>
            <person name="Medina H.R."/>
            <person name="Miralles-Duran A."/>
            <person name="Miyazaki A."/>
            <person name="Munoz-Torres E."/>
            <person name="Oguiza J.A."/>
            <person name="Ohm R."/>
            <person name="Olmedo M."/>
            <person name="Orejas M."/>
            <person name="Ortiz-Castellanos L."/>
            <person name="Pisabarro A.G."/>
            <person name="Rodriguez-Romero J."/>
            <person name="Ruiz-Herrera J."/>
            <person name="Ruiz-Vazquez R."/>
            <person name="Sanz C."/>
            <person name="Schackwitz W."/>
            <person name="Schmutz J."/>
            <person name="Shahriari M."/>
            <person name="Shelest E."/>
            <person name="Silva-Franco F."/>
            <person name="Soanes D."/>
            <person name="Syed K."/>
            <person name="Tagua V.G."/>
            <person name="Talbot N.J."/>
            <person name="Thon M."/>
            <person name="De Vries R.P."/>
            <person name="Wiebenga A."/>
            <person name="Yadav J.S."/>
            <person name="Braun E.L."/>
            <person name="Baker S."/>
            <person name="Garre V."/>
            <person name="Horwitz B."/>
            <person name="Torres-Martinez S."/>
            <person name="Idnurm A."/>
            <person name="Herrera-Estrella A."/>
            <person name="Gabaldon T."/>
            <person name="Grigoriev I.V."/>
        </authorList>
    </citation>
    <scope>NUCLEOTIDE SEQUENCE [LARGE SCALE GENOMIC DNA]</scope>
    <source>
        <strain evidence="1 2">CBS 277.49</strain>
    </source>
</reference>
<dbReference type="Proteomes" id="UP000077051">
    <property type="component" value="Unassembled WGS sequence"/>
</dbReference>
<accession>A0A168QFI1</accession>
<proteinExistence type="predicted"/>